<feature type="compositionally biased region" description="Basic and acidic residues" evidence="2">
    <location>
        <begin position="289"/>
        <end position="302"/>
    </location>
</feature>
<evidence type="ECO:0000259" key="3">
    <source>
        <dbReference type="PROSITE" id="PS51462"/>
    </source>
</evidence>
<proteinExistence type="predicted"/>
<dbReference type="InterPro" id="IPR020084">
    <property type="entry name" value="NUDIX_hydrolase_CS"/>
</dbReference>
<keyword evidence="1" id="KW-0378">Hydrolase</keyword>
<feature type="region of interest" description="Disordered" evidence="2">
    <location>
        <begin position="343"/>
        <end position="372"/>
    </location>
</feature>
<dbReference type="PROSITE" id="PS00893">
    <property type="entry name" value="NUDIX_BOX"/>
    <property type="match status" value="1"/>
</dbReference>
<dbReference type="InterPro" id="IPR015797">
    <property type="entry name" value="NUDIX_hydrolase-like_dom_sf"/>
</dbReference>
<evidence type="ECO:0000256" key="1">
    <source>
        <dbReference type="ARBA" id="ARBA00022801"/>
    </source>
</evidence>
<reference evidence="4 5" key="1">
    <citation type="journal article" date="2023" name="Commun. Biol.">
        <title>Genome analysis of Parmales, the sister group of diatoms, reveals the evolutionary specialization of diatoms from phago-mixotrophs to photoautotrophs.</title>
        <authorList>
            <person name="Ban H."/>
            <person name="Sato S."/>
            <person name="Yoshikawa S."/>
            <person name="Yamada K."/>
            <person name="Nakamura Y."/>
            <person name="Ichinomiya M."/>
            <person name="Sato N."/>
            <person name="Blanc-Mathieu R."/>
            <person name="Endo H."/>
            <person name="Kuwata A."/>
            <person name="Ogata H."/>
        </authorList>
    </citation>
    <scope>NUCLEOTIDE SEQUENCE [LARGE SCALE GENOMIC DNA]</scope>
</reference>
<evidence type="ECO:0000256" key="2">
    <source>
        <dbReference type="SAM" id="MobiDB-lite"/>
    </source>
</evidence>
<dbReference type="Proteomes" id="UP001165060">
    <property type="component" value="Unassembled WGS sequence"/>
</dbReference>
<protein>
    <recommendedName>
        <fullName evidence="3">Nudix hydrolase domain-containing protein</fullName>
    </recommendedName>
</protein>
<keyword evidence="5" id="KW-1185">Reference proteome</keyword>
<dbReference type="Pfam" id="PF00293">
    <property type="entry name" value="NUDIX"/>
    <property type="match status" value="1"/>
</dbReference>
<dbReference type="SUPFAM" id="SSF55811">
    <property type="entry name" value="Nudix"/>
    <property type="match status" value="1"/>
</dbReference>
<accession>A0ABQ6M6F6</accession>
<feature type="domain" description="Nudix hydrolase" evidence="3">
    <location>
        <begin position="150"/>
        <end position="331"/>
    </location>
</feature>
<evidence type="ECO:0000313" key="4">
    <source>
        <dbReference type="EMBL" id="GMI20482.1"/>
    </source>
</evidence>
<comment type="caution">
    <text evidence="4">The sequence shown here is derived from an EMBL/GenBank/DDBJ whole genome shotgun (WGS) entry which is preliminary data.</text>
</comment>
<dbReference type="Gene3D" id="3.90.79.10">
    <property type="entry name" value="Nucleoside Triphosphate Pyrophosphohydrolase"/>
    <property type="match status" value="1"/>
</dbReference>
<feature type="region of interest" description="Disordered" evidence="2">
    <location>
        <begin position="281"/>
        <end position="302"/>
    </location>
</feature>
<feature type="region of interest" description="Disordered" evidence="2">
    <location>
        <begin position="20"/>
        <end position="39"/>
    </location>
</feature>
<organism evidence="4 5">
    <name type="scientific">Tetraparma gracilis</name>
    <dbReference type="NCBI Taxonomy" id="2962635"/>
    <lineage>
        <taxon>Eukaryota</taxon>
        <taxon>Sar</taxon>
        <taxon>Stramenopiles</taxon>
        <taxon>Ochrophyta</taxon>
        <taxon>Bolidophyceae</taxon>
        <taxon>Parmales</taxon>
        <taxon>Triparmaceae</taxon>
        <taxon>Tetraparma</taxon>
    </lineage>
</organism>
<name>A0ABQ6M6F6_9STRA</name>
<dbReference type="PROSITE" id="PS51462">
    <property type="entry name" value="NUDIX"/>
    <property type="match status" value="1"/>
</dbReference>
<gene>
    <name evidence="4" type="ORF">TeGR_g6563</name>
</gene>
<evidence type="ECO:0000313" key="5">
    <source>
        <dbReference type="Proteomes" id="UP001165060"/>
    </source>
</evidence>
<dbReference type="EMBL" id="BRYB01000010">
    <property type="protein sequence ID" value="GMI20482.1"/>
    <property type="molecule type" value="Genomic_DNA"/>
</dbReference>
<dbReference type="InterPro" id="IPR000086">
    <property type="entry name" value="NUDIX_hydrolase_dom"/>
</dbReference>
<sequence length="425" mass="45173">MSAPAPRHTLVGGYALSLSYPPSSPSSPPSTWSLHELPPSSRSQCFSHDVSSFLALRPADVPWLPPPRRPPPPLGDLPLAGRITPESSVFDPSVPAALSSFLLLAHGRLLSPAGRSPFRPPPGGELCEWVDQASRPLLVLPRELVHEHNLLHRGIGVLPLLPEPAGADIIVHQRSKTKAIFPSLLDMFVGGVSLPSEPPSSTCTRELSEELGLSPDPDCVSPLFTTTVATGSNRCIVTVFQASLPPGTLPARLQEEEVEIGAPVPRRLVALAAGECARSLGLLPAADDPGGRRQPDAWENGRWEPVDVAAEFGKRGFDVSGGVRFVPDGLMVWLAHRRFDEGSPPPAAPASYLPPPAPPPDAPPPPPPLSARAQLDELFEKLQGTPAPPLPLFRNLRALDDALGVSTEGSVLERIGKLREAIGEP</sequence>
<feature type="compositionally biased region" description="Pro residues" evidence="2">
    <location>
        <begin position="343"/>
        <end position="369"/>
    </location>
</feature>